<accession>A0A7J6L0S7</accession>
<dbReference type="EMBL" id="JAAPAO010000857">
    <property type="protein sequence ID" value="KAF4653058.1"/>
    <property type="molecule type" value="Genomic_DNA"/>
</dbReference>
<comment type="caution">
    <text evidence="1">The sequence shown here is derived from an EMBL/GenBank/DDBJ whole genome shotgun (WGS) entry which is preliminary data.</text>
</comment>
<dbReference type="AlphaFoldDB" id="A0A7J6L0S7"/>
<organism evidence="1 2">
    <name type="scientific">Perkinsus chesapeaki</name>
    <name type="common">Clam parasite</name>
    <name type="synonym">Perkinsus andrewsi</name>
    <dbReference type="NCBI Taxonomy" id="330153"/>
    <lineage>
        <taxon>Eukaryota</taxon>
        <taxon>Sar</taxon>
        <taxon>Alveolata</taxon>
        <taxon>Perkinsozoa</taxon>
        <taxon>Perkinsea</taxon>
        <taxon>Perkinsida</taxon>
        <taxon>Perkinsidae</taxon>
        <taxon>Perkinsus</taxon>
    </lineage>
</organism>
<keyword evidence="2" id="KW-1185">Reference proteome</keyword>
<sequence>MPPPPSTADNSYCKLTDILCDGCPSLSTELLERCAAKLEGAVVSKVDARILCQDEWAGLHRGLEEDGYVLLSVEVDDTKGLEDPIQRKVMNSLKSGMKFGPGELDRYEGENGGFFESTEKAVRRLMGGDMGDGCWCIVNLMGMKHSYGLLADNSVNPLTKLIGNYFRMAGVTEFVTSAMPEETLLRCWSGYAVEDGESDGRLVVPRSYYTILTVVNVLPQDMVLRIEGRRVDRDITVKKGEVLAVTSDYSVYTVQGGGVFSCFTWPAKAYHTAEPLDLDVTLYRGTGPYRDISSCSNMRTVLAACPHCMRPIGLEKYDVLKEEEGSNGGVYAFVSLYYAPNGGMSWWDDGMDVVKSLQRLGRSLGEYCAGVPRVLLVAVRQEGDDIDEKVSALFEGCWDELHPVPGIYRNRWRFQSPHPKANPADTEMTVNPGHASQRCFDSRYPRTFGELTMLEALHMVEYDRVAYIAPNVEVRSAKFKDIFTVATPPSVAVRGISWRAKMSPLVASCGKYRPMGVLVFEPNEEDTCRLKHIIRECEHPAAVPSSNPAPNILTRYWATTSPSGVSLLPEMFVGEAPDEDEDGSDDIMFYDDDSSSEGSLAVCDAEDCYAYLHEWGEDNDDELKNGDNNDDE</sequence>
<dbReference type="Proteomes" id="UP000591131">
    <property type="component" value="Unassembled WGS sequence"/>
</dbReference>
<proteinExistence type="predicted"/>
<dbReference type="OrthoDB" id="414243at2759"/>
<reference evidence="1 2" key="1">
    <citation type="submission" date="2020-04" db="EMBL/GenBank/DDBJ databases">
        <title>Perkinsus chesapeaki whole genome sequence.</title>
        <authorList>
            <person name="Bogema D.R."/>
        </authorList>
    </citation>
    <scope>NUCLEOTIDE SEQUENCE [LARGE SCALE GENOMIC DNA]</scope>
    <source>
        <strain evidence="1">ATCC PRA-425</strain>
    </source>
</reference>
<name>A0A7J6L0S7_PERCH</name>
<protein>
    <submittedName>
        <fullName evidence="1">Uncharacterized protein</fullName>
    </submittedName>
</protein>
<evidence type="ECO:0000313" key="1">
    <source>
        <dbReference type="EMBL" id="KAF4653058.1"/>
    </source>
</evidence>
<evidence type="ECO:0000313" key="2">
    <source>
        <dbReference type="Proteomes" id="UP000591131"/>
    </source>
</evidence>
<gene>
    <name evidence="1" type="ORF">FOL47_010724</name>
</gene>